<dbReference type="PANTHER" id="PTHR23512:SF3">
    <property type="entry name" value="MAJOR FACILITATOR SUPERFAMILY DOMAIN-CONTAINING PROTEIN 1"/>
    <property type="match status" value="1"/>
</dbReference>
<comment type="catalytic activity">
    <reaction evidence="12">
        <text>L-alpha-aminoacyl-L-histidine(out) = L-alpha-aminoacyl-L-histidine(in)</text>
        <dbReference type="Rhea" id="RHEA:79375"/>
        <dbReference type="ChEBI" id="CHEBI:229967"/>
    </reaction>
</comment>
<comment type="catalytic activity">
    <reaction evidence="11">
        <text>L-alpha-aminoacyl-L-arginine(out) = L-alpha-aminoacyl-L-arginine(in)</text>
        <dbReference type="Rhea" id="RHEA:79367"/>
        <dbReference type="ChEBI" id="CHEBI:229968"/>
    </reaction>
</comment>
<keyword evidence="8" id="KW-0458">Lysosome</keyword>
<reference evidence="28" key="1">
    <citation type="journal article" date="2014" name="Gene">
        <title>Genome-guided analysis of transformation efficiency and carbon dioxide assimilation by Moorella thermoacetica Y72.</title>
        <authorList>
            <person name="Tsukahara K."/>
            <person name="Kita A."/>
            <person name="Nakashimada Y."/>
            <person name="Hoshino T."/>
            <person name="Murakami K."/>
        </authorList>
    </citation>
    <scope>NUCLEOTIDE SEQUENCE [LARGE SCALE GENOMIC DNA]</scope>
    <source>
        <strain evidence="28">Y72</strain>
    </source>
</reference>
<dbReference type="AlphaFoldDB" id="A0A0S6UGJ2"/>
<evidence type="ECO:0000256" key="10">
    <source>
        <dbReference type="ARBA" id="ARBA00044878"/>
    </source>
</evidence>
<feature type="transmembrane region" description="Helical" evidence="26">
    <location>
        <begin position="282"/>
        <end position="301"/>
    </location>
</feature>
<sequence length="405" mass="43631">MKEVSKPLLSPYRWVILIVMWFAIFVGVVTQFQVAALAYKIIPLFKLNSRQFAMIFSAPMLSAVFLSLVAGALADKFGVKAIVSCGFVFSLLGVFFRYSAHDFKELFILMFLSGISSAVLNANASKLLGAWFPKEQMGTAMGIYFSASYTGMGIALATSALFPTIKSAFLTAGFLMTGVWIIWMAFIKAKPEGAPDLPFMPVTRYIGVAARSRNVWMVGVVMMFFMGATIAFSGFLPNALHEVRGLNPVKAGLIASIVTFTNIIGSIIGPVISDYIGKIKPFLAPVALLAAFVMYTSWLVLPGVSMWALLALTGILTGIIAPLLMAFPMLLPEIGPVYAGSAGGIIATLQLIGAFFIPSFIIAPLAGQNYNMLFALSSFCMLISGAVTLFLPELGFKARKDTKDS</sequence>
<evidence type="ECO:0000256" key="12">
    <source>
        <dbReference type="ARBA" id="ARBA00044884"/>
    </source>
</evidence>
<feature type="transmembrane region" description="Helical" evidence="26">
    <location>
        <begin position="343"/>
        <end position="366"/>
    </location>
</feature>
<evidence type="ECO:0000256" key="18">
    <source>
        <dbReference type="ARBA" id="ARBA00044903"/>
    </source>
</evidence>
<keyword evidence="6 26" id="KW-1133">Transmembrane helix</keyword>
<feature type="transmembrane region" description="Helical" evidence="26">
    <location>
        <begin position="214"/>
        <end position="236"/>
    </location>
</feature>
<dbReference type="InterPro" id="IPR020846">
    <property type="entry name" value="MFS_dom"/>
</dbReference>
<dbReference type="GO" id="GO:0022857">
    <property type="term" value="F:transmembrane transporter activity"/>
    <property type="evidence" value="ECO:0007669"/>
    <property type="project" value="InterPro"/>
</dbReference>
<dbReference type="PROSITE" id="PS50850">
    <property type="entry name" value="MFS"/>
    <property type="match status" value="1"/>
</dbReference>
<feature type="transmembrane region" description="Helical" evidence="26">
    <location>
        <begin position="168"/>
        <end position="187"/>
    </location>
</feature>
<evidence type="ECO:0000256" key="20">
    <source>
        <dbReference type="ARBA" id="ARBA00044919"/>
    </source>
</evidence>
<comment type="function">
    <text evidence="24">Lysosomal dipeptide uniporter that selectively exports lysine, arginine or histidine-containing dipeptides with a net positive charge from the lysosome lumen into the cytosol. Could play a role in a specific type of protein O-glycosylation indirectly regulating macrophages migration and tissue invasion. Also essential for liver homeostasis.</text>
</comment>
<evidence type="ECO:0000256" key="14">
    <source>
        <dbReference type="ARBA" id="ARBA00044893"/>
    </source>
</evidence>
<keyword evidence="7 26" id="KW-0472">Membrane</keyword>
<dbReference type="Proteomes" id="UP000063718">
    <property type="component" value="Unassembled WGS sequence"/>
</dbReference>
<comment type="catalytic activity">
    <reaction evidence="15">
        <text>L-aspartyl-L-lysine(out) = L-aspartyl-L-lysine(in)</text>
        <dbReference type="Rhea" id="RHEA:79411"/>
        <dbReference type="ChEBI" id="CHEBI:229953"/>
    </reaction>
</comment>
<evidence type="ECO:0000256" key="15">
    <source>
        <dbReference type="ARBA" id="ARBA00044898"/>
    </source>
</evidence>
<feature type="transmembrane region" description="Helical" evidence="26">
    <location>
        <begin position="251"/>
        <end position="270"/>
    </location>
</feature>
<dbReference type="EMBL" id="DF238840">
    <property type="protein sequence ID" value="GAF27096.1"/>
    <property type="molecule type" value="Genomic_DNA"/>
</dbReference>
<evidence type="ECO:0000256" key="16">
    <source>
        <dbReference type="ARBA" id="ARBA00044899"/>
    </source>
</evidence>
<comment type="catalytic activity">
    <reaction evidence="20">
        <text>L-alanyl-L-lysine(out) = L-alanyl-L-lysine(in)</text>
        <dbReference type="Rhea" id="RHEA:79415"/>
        <dbReference type="ChEBI" id="CHEBI:192470"/>
    </reaction>
</comment>
<evidence type="ECO:0000256" key="1">
    <source>
        <dbReference type="ARBA" id="ARBA00004155"/>
    </source>
</evidence>
<comment type="catalytic activity">
    <reaction evidence="21">
        <text>L-lysyl-glycine(out) = L-lysyl-glycine(in)</text>
        <dbReference type="Rhea" id="RHEA:79407"/>
        <dbReference type="ChEBI" id="CHEBI:191202"/>
    </reaction>
</comment>
<comment type="subcellular location">
    <subcellularLocation>
        <location evidence="2">Cell membrane</location>
        <topology evidence="2">Multi-pass membrane protein</topology>
    </subcellularLocation>
    <subcellularLocation>
        <location evidence="1">Lysosome membrane</location>
        <topology evidence="1">Multi-pass membrane protein</topology>
    </subcellularLocation>
</comment>
<dbReference type="PANTHER" id="PTHR23512">
    <property type="entry name" value="MAJOR FACILITATOR SUPERFAMILY DOMAIN-CONTAINING PROTEIN 1"/>
    <property type="match status" value="1"/>
</dbReference>
<evidence type="ECO:0000256" key="23">
    <source>
        <dbReference type="ARBA" id="ARBA00045018"/>
    </source>
</evidence>
<dbReference type="RefSeq" id="WP_025774817.1">
    <property type="nucleotide sequence ID" value="NZ_DF238840.1"/>
</dbReference>
<feature type="transmembrane region" description="Helical" evidence="26">
    <location>
        <begin position="141"/>
        <end position="162"/>
    </location>
</feature>
<comment type="catalytic activity">
    <reaction evidence="18">
        <text>L-arginyl-glycine(out) = L-arginyl-glycine(in)</text>
        <dbReference type="Rhea" id="RHEA:79391"/>
        <dbReference type="ChEBI" id="CHEBI:229955"/>
    </reaction>
</comment>
<dbReference type="SUPFAM" id="SSF103473">
    <property type="entry name" value="MFS general substrate transporter"/>
    <property type="match status" value="1"/>
</dbReference>
<keyword evidence="5 26" id="KW-0812">Transmembrane</keyword>
<evidence type="ECO:0000256" key="6">
    <source>
        <dbReference type="ARBA" id="ARBA00022989"/>
    </source>
</evidence>
<evidence type="ECO:0000256" key="11">
    <source>
        <dbReference type="ARBA" id="ARBA00044881"/>
    </source>
</evidence>
<evidence type="ECO:0000256" key="5">
    <source>
        <dbReference type="ARBA" id="ARBA00022692"/>
    </source>
</evidence>
<comment type="catalytic activity">
    <reaction evidence="13">
        <text>L-lysyl-L-alpha-amino acid(out) = L-lysyl-L-alpha-amino acid(in)</text>
        <dbReference type="Rhea" id="RHEA:79387"/>
        <dbReference type="ChEBI" id="CHEBI:229965"/>
    </reaction>
</comment>
<dbReference type="InterPro" id="IPR011701">
    <property type="entry name" value="MFS"/>
</dbReference>
<dbReference type="GO" id="GO:0005886">
    <property type="term" value="C:plasma membrane"/>
    <property type="evidence" value="ECO:0007669"/>
    <property type="project" value="UniProtKB-SubCell"/>
</dbReference>
<feature type="transmembrane region" description="Helical" evidence="26">
    <location>
        <begin position="372"/>
        <end position="391"/>
    </location>
</feature>
<comment type="catalytic activity">
    <reaction evidence="14">
        <text>L-alpha-aminoacyl-L-lysine(out) = L-alpha-aminoacyl-L-lysine(in)</text>
        <dbReference type="Rhea" id="RHEA:79383"/>
        <dbReference type="ChEBI" id="CHEBI:229966"/>
    </reaction>
</comment>
<feature type="domain" description="Major facilitator superfamily (MFS) profile" evidence="27">
    <location>
        <begin position="16"/>
        <end position="395"/>
    </location>
</feature>
<comment type="catalytic activity">
    <reaction evidence="10">
        <text>L-histidyl-glycine(out) = L-histidyl-glycine(in)</text>
        <dbReference type="Rhea" id="RHEA:79395"/>
        <dbReference type="ChEBI" id="CHEBI:229957"/>
    </reaction>
</comment>
<feature type="transmembrane region" description="Helical" evidence="26">
    <location>
        <begin position="81"/>
        <end position="100"/>
    </location>
</feature>
<evidence type="ECO:0000256" key="2">
    <source>
        <dbReference type="ARBA" id="ARBA00004651"/>
    </source>
</evidence>
<evidence type="ECO:0000256" key="17">
    <source>
        <dbReference type="ARBA" id="ARBA00044900"/>
    </source>
</evidence>
<evidence type="ECO:0000256" key="9">
    <source>
        <dbReference type="ARBA" id="ARBA00044876"/>
    </source>
</evidence>
<comment type="catalytic activity">
    <reaction evidence="17">
        <text>L-lysyl-L-lysine(out) = L-lysyl-L-lysine(in)</text>
        <dbReference type="Rhea" id="RHEA:79403"/>
        <dbReference type="ChEBI" id="CHEBI:229956"/>
    </reaction>
</comment>
<accession>A0A0S6UGJ2</accession>
<comment type="similarity">
    <text evidence="3">Belongs to the major facilitator superfamily.</text>
</comment>
<evidence type="ECO:0000256" key="4">
    <source>
        <dbReference type="ARBA" id="ARBA00022448"/>
    </source>
</evidence>
<evidence type="ECO:0000256" key="3">
    <source>
        <dbReference type="ARBA" id="ARBA00008335"/>
    </source>
</evidence>
<evidence type="ECO:0000313" key="28">
    <source>
        <dbReference type="EMBL" id="GAF27096.1"/>
    </source>
</evidence>
<evidence type="ECO:0000256" key="8">
    <source>
        <dbReference type="ARBA" id="ARBA00023228"/>
    </source>
</evidence>
<evidence type="ECO:0000256" key="26">
    <source>
        <dbReference type="SAM" id="Phobius"/>
    </source>
</evidence>
<comment type="catalytic activity">
    <reaction evidence="19">
        <text>L-histidyl-L-alpha-amino acid(out) = L-histidyl-L-alpha-amino acid(in)</text>
        <dbReference type="Rhea" id="RHEA:79379"/>
        <dbReference type="ChEBI" id="CHEBI:229964"/>
    </reaction>
</comment>
<dbReference type="Gene3D" id="1.20.1250.20">
    <property type="entry name" value="MFS general substrate transporter like domains"/>
    <property type="match status" value="2"/>
</dbReference>
<feature type="transmembrane region" description="Helical" evidence="26">
    <location>
        <begin position="52"/>
        <end position="74"/>
    </location>
</feature>
<evidence type="ECO:0000259" key="27">
    <source>
        <dbReference type="PROSITE" id="PS50850"/>
    </source>
</evidence>
<evidence type="ECO:0000256" key="22">
    <source>
        <dbReference type="ARBA" id="ARBA00044985"/>
    </source>
</evidence>
<comment type="catalytic activity">
    <reaction evidence="9">
        <text>L-lysyl-L-alanine(out) = L-lysyl-L-alanine(in)</text>
        <dbReference type="Rhea" id="RHEA:79399"/>
        <dbReference type="ChEBI" id="CHEBI:229954"/>
    </reaction>
</comment>
<evidence type="ECO:0000256" key="21">
    <source>
        <dbReference type="ARBA" id="ARBA00044924"/>
    </source>
</evidence>
<comment type="subunit">
    <text evidence="25">Homodimer. Interacts with lysosomal protein GLMP (via lumenal domain); the interaction starts while both proteins are still in the endoplasmic reticulum and is required for stabilization of MFSD1 in lysosomes but has no direct effect on its targeting to lysosomes or transporter activity.</text>
</comment>
<evidence type="ECO:0000256" key="24">
    <source>
        <dbReference type="ARBA" id="ARBA00045709"/>
    </source>
</evidence>
<protein>
    <recommendedName>
        <fullName evidence="22">Lysosomal dipeptide transporter MFSD1</fullName>
    </recommendedName>
    <alternativeName>
        <fullName evidence="23">Major facilitator superfamily domain-containing protein 1</fullName>
    </alternativeName>
</protein>
<keyword evidence="4" id="KW-0813">Transport</keyword>
<evidence type="ECO:0000256" key="7">
    <source>
        <dbReference type="ARBA" id="ARBA00023136"/>
    </source>
</evidence>
<gene>
    <name evidence="28" type="ORF">MTY_2437</name>
</gene>
<dbReference type="InterPro" id="IPR052187">
    <property type="entry name" value="MFSD1"/>
</dbReference>
<name>A0A0S6UGJ2_NEOTH</name>
<dbReference type="Pfam" id="PF07690">
    <property type="entry name" value="MFS_1"/>
    <property type="match status" value="1"/>
</dbReference>
<organism evidence="28">
    <name type="scientific">Moorella thermoacetica Y72</name>
    <dbReference type="NCBI Taxonomy" id="1325331"/>
    <lineage>
        <taxon>Bacteria</taxon>
        <taxon>Bacillati</taxon>
        <taxon>Bacillota</taxon>
        <taxon>Clostridia</taxon>
        <taxon>Neomoorellales</taxon>
        <taxon>Neomoorellaceae</taxon>
        <taxon>Neomoorella</taxon>
    </lineage>
</organism>
<comment type="catalytic activity">
    <reaction evidence="16">
        <text>L-arginyl-L-alpha-amino acid(out) = L-arginyl-L-alpha-amino acid(in)</text>
        <dbReference type="Rhea" id="RHEA:79371"/>
        <dbReference type="ChEBI" id="CHEBI:84315"/>
    </reaction>
</comment>
<evidence type="ECO:0000256" key="19">
    <source>
        <dbReference type="ARBA" id="ARBA00044912"/>
    </source>
</evidence>
<evidence type="ECO:0000256" key="25">
    <source>
        <dbReference type="ARBA" id="ARBA00046376"/>
    </source>
</evidence>
<dbReference type="InterPro" id="IPR036259">
    <property type="entry name" value="MFS_trans_sf"/>
</dbReference>
<feature type="transmembrane region" description="Helical" evidence="26">
    <location>
        <begin position="106"/>
        <end position="129"/>
    </location>
</feature>
<dbReference type="GO" id="GO:0005765">
    <property type="term" value="C:lysosomal membrane"/>
    <property type="evidence" value="ECO:0007669"/>
    <property type="project" value="UniProtKB-SubCell"/>
</dbReference>
<feature type="transmembrane region" description="Helical" evidence="26">
    <location>
        <begin position="307"/>
        <end position="331"/>
    </location>
</feature>
<proteinExistence type="inferred from homology"/>
<evidence type="ECO:0000256" key="13">
    <source>
        <dbReference type="ARBA" id="ARBA00044891"/>
    </source>
</evidence>
<feature type="transmembrane region" description="Helical" evidence="26">
    <location>
        <begin position="12"/>
        <end position="32"/>
    </location>
</feature>